<dbReference type="Proteomes" id="UP000324222">
    <property type="component" value="Unassembled WGS sequence"/>
</dbReference>
<name>A0A5B7FAV9_PORTR</name>
<protein>
    <submittedName>
        <fullName evidence="1">Uncharacterized protein</fullName>
    </submittedName>
</protein>
<evidence type="ECO:0000313" key="2">
    <source>
        <dbReference type="Proteomes" id="UP000324222"/>
    </source>
</evidence>
<comment type="caution">
    <text evidence="1">The sequence shown here is derived from an EMBL/GenBank/DDBJ whole genome shotgun (WGS) entry which is preliminary data.</text>
</comment>
<evidence type="ECO:0000313" key="1">
    <source>
        <dbReference type="EMBL" id="MPC42399.1"/>
    </source>
</evidence>
<organism evidence="1 2">
    <name type="scientific">Portunus trituberculatus</name>
    <name type="common">Swimming crab</name>
    <name type="synonym">Neptunus trituberculatus</name>
    <dbReference type="NCBI Taxonomy" id="210409"/>
    <lineage>
        <taxon>Eukaryota</taxon>
        <taxon>Metazoa</taxon>
        <taxon>Ecdysozoa</taxon>
        <taxon>Arthropoda</taxon>
        <taxon>Crustacea</taxon>
        <taxon>Multicrustacea</taxon>
        <taxon>Malacostraca</taxon>
        <taxon>Eumalacostraca</taxon>
        <taxon>Eucarida</taxon>
        <taxon>Decapoda</taxon>
        <taxon>Pleocyemata</taxon>
        <taxon>Brachyura</taxon>
        <taxon>Eubrachyura</taxon>
        <taxon>Portunoidea</taxon>
        <taxon>Portunidae</taxon>
        <taxon>Portuninae</taxon>
        <taxon>Portunus</taxon>
    </lineage>
</organism>
<dbReference type="EMBL" id="VSRR010005423">
    <property type="protein sequence ID" value="MPC42399.1"/>
    <property type="molecule type" value="Genomic_DNA"/>
</dbReference>
<proteinExistence type="predicted"/>
<accession>A0A5B7FAV9</accession>
<reference evidence="1 2" key="1">
    <citation type="submission" date="2019-05" db="EMBL/GenBank/DDBJ databases">
        <title>Another draft genome of Portunus trituberculatus and its Hox gene families provides insights of decapod evolution.</title>
        <authorList>
            <person name="Jeong J.-H."/>
            <person name="Song I."/>
            <person name="Kim S."/>
            <person name="Choi T."/>
            <person name="Kim D."/>
            <person name="Ryu S."/>
            <person name="Kim W."/>
        </authorList>
    </citation>
    <scope>NUCLEOTIDE SEQUENCE [LARGE SCALE GENOMIC DNA]</scope>
    <source>
        <tissue evidence="1">Muscle</tissue>
    </source>
</reference>
<sequence>MDSLTTDEQLRYVVRQTPPTHDSHGLVLIMFCFNYDLYGTDFPRHGYNLGVSSVALCSLYSLRFMHLTETISTYTHMSSRTDTAHIFPGDANHFGQQRAAPSLTWRPASHRSLTGVNPSNQ</sequence>
<keyword evidence="2" id="KW-1185">Reference proteome</keyword>
<gene>
    <name evidence="1" type="ORF">E2C01_036020</name>
</gene>
<dbReference type="AlphaFoldDB" id="A0A5B7FAV9"/>